<organism evidence="8 9">
    <name type="scientific">Texcoconibacillus texcoconensis</name>
    <dbReference type="NCBI Taxonomy" id="1095777"/>
    <lineage>
        <taxon>Bacteria</taxon>
        <taxon>Bacillati</taxon>
        <taxon>Bacillota</taxon>
        <taxon>Bacilli</taxon>
        <taxon>Bacillales</taxon>
        <taxon>Bacillaceae</taxon>
        <taxon>Texcoconibacillus</taxon>
    </lineage>
</organism>
<evidence type="ECO:0000313" key="8">
    <source>
        <dbReference type="EMBL" id="MBB5174506.1"/>
    </source>
</evidence>
<dbReference type="InterPro" id="IPR052714">
    <property type="entry name" value="MFS_Exporter"/>
</dbReference>
<feature type="transmembrane region" description="Helical" evidence="6">
    <location>
        <begin position="91"/>
        <end position="113"/>
    </location>
</feature>
<dbReference type="SUPFAM" id="SSF103473">
    <property type="entry name" value="MFS general substrate transporter"/>
    <property type="match status" value="1"/>
</dbReference>
<keyword evidence="3 6" id="KW-0812">Transmembrane</keyword>
<comment type="subcellular location">
    <subcellularLocation>
        <location evidence="1">Cell membrane</location>
        <topology evidence="1">Multi-pass membrane protein</topology>
    </subcellularLocation>
</comment>
<sequence length="375" mass="40609">MAFLVYIVIIIAFLDTFIQLPIIAPYAESVGASSFLIGLIIGVYSFANMIGNALSGHWIDRFGRKKMMVIGMLTAGAMLLFYPFANSGLLLFFIRLLHGIAGGILIPASFAYLSDISTSGKRGKTMAFSGASIGTAAIIGPALAGIISSYYRTEVVFLLVAILFFLVAIFVVPRFHESYTVRENRTFKMSEIKTLITKNTILTASSSAFSLMATMGALTFALPLKLENLGHSSAMTGIVISTFGIVAIFVFLSPLNRLFDTYTPKRVILIGQLAVAAALMMLAINETTVGLFLIMGVYGIGFALIFPSMNRLVVDASDKHERGKAFGLFYACFSLGVVVGSTFVGVISSIPDIQLLAAAIFMFTFFTIHYFFTRS</sequence>
<feature type="transmembrane region" description="Helical" evidence="6">
    <location>
        <begin position="67"/>
        <end position="85"/>
    </location>
</feature>
<feature type="transmembrane region" description="Helical" evidence="6">
    <location>
        <begin position="234"/>
        <end position="255"/>
    </location>
</feature>
<feature type="transmembrane region" description="Helical" evidence="6">
    <location>
        <begin position="353"/>
        <end position="372"/>
    </location>
</feature>
<dbReference type="Gene3D" id="1.20.1250.20">
    <property type="entry name" value="MFS general substrate transporter like domains"/>
    <property type="match status" value="1"/>
</dbReference>
<feature type="transmembrane region" description="Helical" evidence="6">
    <location>
        <begin position="156"/>
        <end position="175"/>
    </location>
</feature>
<dbReference type="InterPro" id="IPR011701">
    <property type="entry name" value="MFS"/>
</dbReference>
<dbReference type="EMBL" id="JACHHB010000013">
    <property type="protein sequence ID" value="MBB5174506.1"/>
    <property type="molecule type" value="Genomic_DNA"/>
</dbReference>
<reference evidence="8 9" key="1">
    <citation type="submission" date="2020-08" db="EMBL/GenBank/DDBJ databases">
        <title>Genomic Encyclopedia of Type Strains, Phase IV (KMG-IV): sequencing the most valuable type-strain genomes for metagenomic binning, comparative biology and taxonomic classification.</title>
        <authorList>
            <person name="Goeker M."/>
        </authorList>
    </citation>
    <scope>NUCLEOTIDE SEQUENCE [LARGE SCALE GENOMIC DNA]</scope>
    <source>
        <strain evidence="8 9">DSM 24696</strain>
    </source>
</reference>
<keyword evidence="4 6" id="KW-1133">Transmembrane helix</keyword>
<feature type="transmembrane region" description="Helical" evidence="6">
    <location>
        <begin position="196"/>
        <end position="222"/>
    </location>
</feature>
<feature type="transmembrane region" description="Helical" evidence="6">
    <location>
        <begin position="267"/>
        <end position="284"/>
    </location>
</feature>
<dbReference type="PRINTS" id="PR01035">
    <property type="entry name" value="TCRTETA"/>
</dbReference>
<dbReference type="InterPro" id="IPR004896">
    <property type="entry name" value="PucC-rel"/>
</dbReference>
<evidence type="ECO:0000256" key="6">
    <source>
        <dbReference type="SAM" id="Phobius"/>
    </source>
</evidence>
<name>A0A840QSK7_9BACI</name>
<evidence type="ECO:0000256" key="3">
    <source>
        <dbReference type="ARBA" id="ARBA00022692"/>
    </source>
</evidence>
<dbReference type="InterPro" id="IPR036259">
    <property type="entry name" value="MFS_trans_sf"/>
</dbReference>
<feature type="transmembrane region" description="Helical" evidence="6">
    <location>
        <begin position="290"/>
        <end position="313"/>
    </location>
</feature>
<evidence type="ECO:0000256" key="2">
    <source>
        <dbReference type="ARBA" id="ARBA00022448"/>
    </source>
</evidence>
<feature type="transmembrane region" description="Helical" evidence="6">
    <location>
        <begin position="33"/>
        <end position="55"/>
    </location>
</feature>
<dbReference type="GO" id="GO:0022857">
    <property type="term" value="F:transmembrane transporter activity"/>
    <property type="evidence" value="ECO:0007669"/>
    <property type="project" value="InterPro"/>
</dbReference>
<dbReference type="PANTHER" id="PTHR23531">
    <property type="entry name" value="QUINOLENE RESISTANCE PROTEIN NORA"/>
    <property type="match status" value="1"/>
</dbReference>
<dbReference type="InterPro" id="IPR001958">
    <property type="entry name" value="Tet-R_TetA/multi-R_MdtG-like"/>
</dbReference>
<feature type="domain" description="Major facilitator superfamily (MFS) profile" evidence="7">
    <location>
        <begin position="1"/>
        <end position="375"/>
    </location>
</feature>
<evidence type="ECO:0000256" key="4">
    <source>
        <dbReference type="ARBA" id="ARBA00022989"/>
    </source>
</evidence>
<keyword evidence="5 6" id="KW-0472">Membrane</keyword>
<dbReference type="AlphaFoldDB" id="A0A840QSK7"/>
<dbReference type="CDD" id="cd17325">
    <property type="entry name" value="MFS_MdtG_SLC18_like"/>
    <property type="match status" value="1"/>
</dbReference>
<keyword evidence="2" id="KW-0813">Transport</keyword>
<feature type="transmembrane region" description="Helical" evidence="6">
    <location>
        <begin position="125"/>
        <end position="150"/>
    </location>
</feature>
<feature type="transmembrane region" description="Helical" evidence="6">
    <location>
        <begin position="325"/>
        <end position="347"/>
    </location>
</feature>
<evidence type="ECO:0000313" key="9">
    <source>
        <dbReference type="Proteomes" id="UP000551878"/>
    </source>
</evidence>
<feature type="transmembrane region" description="Helical" evidence="6">
    <location>
        <begin position="5"/>
        <end position="27"/>
    </location>
</feature>
<dbReference type="Pfam" id="PF07690">
    <property type="entry name" value="MFS_1"/>
    <property type="match status" value="1"/>
</dbReference>
<keyword evidence="9" id="KW-1185">Reference proteome</keyword>
<dbReference type="PROSITE" id="PS50850">
    <property type="entry name" value="MFS"/>
    <property type="match status" value="1"/>
</dbReference>
<comment type="caution">
    <text evidence="8">The sequence shown here is derived from an EMBL/GenBank/DDBJ whole genome shotgun (WGS) entry which is preliminary data.</text>
</comment>
<gene>
    <name evidence="8" type="ORF">HNQ41_002721</name>
</gene>
<evidence type="ECO:0000259" key="7">
    <source>
        <dbReference type="PROSITE" id="PS50850"/>
    </source>
</evidence>
<dbReference type="GO" id="GO:0005886">
    <property type="term" value="C:plasma membrane"/>
    <property type="evidence" value="ECO:0007669"/>
    <property type="project" value="UniProtKB-SubCell"/>
</dbReference>
<dbReference type="Proteomes" id="UP000551878">
    <property type="component" value="Unassembled WGS sequence"/>
</dbReference>
<dbReference type="InterPro" id="IPR020846">
    <property type="entry name" value="MFS_dom"/>
</dbReference>
<proteinExistence type="predicted"/>
<dbReference type="PANTHER" id="PTHR23531:SF1">
    <property type="entry name" value="QUINOLENE RESISTANCE PROTEIN NORA"/>
    <property type="match status" value="1"/>
</dbReference>
<evidence type="ECO:0000256" key="5">
    <source>
        <dbReference type="ARBA" id="ARBA00023136"/>
    </source>
</evidence>
<dbReference type="Pfam" id="PF03209">
    <property type="entry name" value="PUCC"/>
    <property type="match status" value="1"/>
</dbReference>
<accession>A0A840QSK7</accession>
<protein>
    <submittedName>
        <fullName evidence="8">MFS family permease</fullName>
    </submittedName>
</protein>
<evidence type="ECO:0000256" key="1">
    <source>
        <dbReference type="ARBA" id="ARBA00004651"/>
    </source>
</evidence>